<name>I4BBQ8_TURPD</name>
<dbReference type="HOGENOM" id="CLU_936714_0_0_12"/>
<protein>
    <recommendedName>
        <fullName evidence="4">Lipoprotein</fullName>
    </recommendedName>
</protein>
<dbReference type="Proteomes" id="UP000006048">
    <property type="component" value="Chromosome"/>
</dbReference>
<reference evidence="2 3" key="1">
    <citation type="submission" date="2012-06" db="EMBL/GenBank/DDBJ databases">
        <title>The complete chromosome of genome of Turneriella parva DSM 21527.</title>
        <authorList>
            <consortium name="US DOE Joint Genome Institute (JGI-PGF)"/>
            <person name="Lucas S."/>
            <person name="Han J."/>
            <person name="Lapidus A."/>
            <person name="Bruce D."/>
            <person name="Goodwin L."/>
            <person name="Pitluck S."/>
            <person name="Peters L."/>
            <person name="Kyrpides N."/>
            <person name="Mavromatis K."/>
            <person name="Ivanova N."/>
            <person name="Mikhailova N."/>
            <person name="Chertkov O."/>
            <person name="Detter J.C."/>
            <person name="Tapia R."/>
            <person name="Han C."/>
            <person name="Land M."/>
            <person name="Hauser L."/>
            <person name="Markowitz V."/>
            <person name="Cheng J.-F."/>
            <person name="Hugenholtz P."/>
            <person name="Woyke T."/>
            <person name="Wu D."/>
            <person name="Gronow S."/>
            <person name="Wellnitz S."/>
            <person name="Brambilla E."/>
            <person name="Klenk H.-P."/>
            <person name="Eisen J.A."/>
        </authorList>
    </citation>
    <scope>NUCLEOTIDE SEQUENCE [LARGE SCALE GENOMIC DNA]</scope>
    <source>
        <strain evidence="3">ATCC BAA-1111 / DSM 21527 / NCTC 11395 / H</strain>
    </source>
</reference>
<gene>
    <name evidence="2" type="ordered locus">Turpa_4081</name>
</gene>
<keyword evidence="3" id="KW-1185">Reference proteome</keyword>
<dbReference type="STRING" id="869212.Turpa_4081"/>
<dbReference type="AlphaFoldDB" id="I4BBQ8"/>
<dbReference type="KEGG" id="tpx:Turpa_4081"/>
<evidence type="ECO:0000313" key="3">
    <source>
        <dbReference type="Proteomes" id="UP000006048"/>
    </source>
</evidence>
<feature type="chain" id="PRO_5003686145" description="Lipoprotein" evidence="1">
    <location>
        <begin position="24"/>
        <end position="297"/>
    </location>
</feature>
<keyword evidence="1" id="KW-0732">Signal</keyword>
<accession>I4BBQ8</accession>
<proteinExistence type="predicted"/>
<organism evidence="2 3">
    <name type="scientific">Turneriella parva (strain ATCC BAA-1111 / DSM 21527 / NCTC 11395 / H)</name>
    <name type="common">Leptospira parva</name>
    <dbReference type="NCBI Taxonomy" id="869212"/>
    <lineage>
        <taxon>Bacteria</taxon>
        <taxon>Pseudomonadati</taxon>
        <taxon>Spirochaetota</taxon>
        <taxon>Spirochaetia</taxon>
        <taxon>Leptospirales</taxon>
        <taxon>Leptospiraceae</taxon>
        <taxon>Turneriella</taxon>
    </lineage>
</organism>
<dbReference type="EMBL" id="CP002959">
    <property type="protein sequence ID" value="AFM14715.1"/>
    <property type="molecule type" value="Genomic_DNA"/>
</dbReference>
<evidence type="ECO:0000313" key="2">
    <source>
        <dbReference type="EMBL" id="AFM14715.1"/>
    </source>
</evidence>
<feature type="signal peptide" evidence="1">
    <location>
        <begin position="1"/>
        <end position="23"/>
    </location>
</feature>
<sequence>MVSRISALAVCIALLLGCGGRNLGDQTTTIRWKKNISAAEMAALWPADMSSKIHGFGPKYGKIDVYDYEGINIVITDARFATRDLAFGFHSLLAAEPRNTFESGIWYRPPYLSGLNSERVVFAFSPNQMSFFSPFVRDELARRLGKSSLDETMLSWHKQVLPKSNIYRDSEFYLPEIRVFDIPLLNIYGAKYQSKNSIAHLYIARYNNEGLAEETRASVIMKARRSQKKLTEYPSRLGSRDRGTWWKNPDGSVSAILAYRWLVLYFADYADEWHLDQVIQDCFTQMHRVRDRALTEP</sequence>
<evidence type="ECO:0008006" key="4">
    <source>
        <dbReference type="Google" id="ProtNLM"/>
    </source>
</evidence>
<dbReference type="PROSITE" id="PS51257">
    <property type="entry name" value="PROKAR_LIPOPROTEIN"/>
    <property type="match status" value="1"/>
</dbReference>
<evidence type="ECO:0000256" key="1">
    <source>
        <dbReference type="SAM" id="SignalP"/>
    </source>
</evidence>